<feature type="signal peptide" evidence="1">
    <location>
        <begin position="1"/>
        <end position="28"/>
    </location>
</feature>
<name>A0ABT3QH54_9PROT</name>
<dbReference type="EMBL" id="JAPIUZ010000007">
    <property type="protein sequence ID" value="MCX2564625.1"/>
    <property type="molecule type" value="Genomic_DNA"/>
</dbReference>
<dbReference type="Proteomes" id="UP001301152">
    <property type="component" value="Unassembled WGS sequence"/>
</dbReference>
<evidence type="ECO:0000313" key="2">
    <source>
        <dbReference type="EMBL" id="MCX2564625.1"/>
    </source>
</evidence>
<protein>
    <submittedName>
        <fullName evidence="2">DUF3465 domain-containing protein</fullName>
    </submittedName>
</protein>
<dbReference type="Pfam" id="PF11948">
    <property type="entry name" value="DUF3465"/>
    <property type="match status" value="1"/>
</dbReference>
<dbReference type="InterPro" id="IPR021856">
    <property type="entry name" value="DUF3465"/>
</dbReference>
<dbReference type="RefSeq" id="WP_173560154.1">
    <property type="nucleotide sequence ID" value="NZ_JAPIUZ010000007.1"/>
</dbReference>
<reference evidence="2 3" key="1">
    <citation type="submission" date="2022-11" db="EMBL/GenBank/DDBJ databases">
        <title>Genome sequencing of Acetobacter type strain.</title>
        <authorList>
            <person name="Heo J."/>
            <person name="Lee D."/>
            <person name="Han B.-H."/>
            <person name="Hong S.-B."/>
            <person name="Kwon S.-W."/>
        </authorList>
    </citation>
    <scope>NUCLEOTIDE SEQUENCE [LARGE SCALE GENOMIC DNA]</scope>
    <source>
        <strain evidence="2 3">KACC 21253</strain>
    </source>
</reference>
<proteinExistence type="predicted"/>
<organism evidence="2 3">
    <name type="scientific">Acetobacter thailandicus</name>
    <dbReference type="NCBI Taxonomy" id="1502842"/>
    <lineage>
        <taxon>Bacteria</taxon>
        <taxon>Pseudomonadati</taxon>
        <taxon>Pseudomonadota</taxon>
        <taxon>Alphaproteobacteria</taxon>
        <taxon>Acetobacterales</taxon>
        <taxon>Acetobacteraceae</taxon>
        <taxon>Acetobacter</taxon>
    </lineage>
</organism>
<feature type="chain" id="PRO_5045173091" evidence="1">
    <location>
        <begin position="29"/>
        <end position="160"/>
    </location>
</feature>
<evidence type="ECO:0000313" key="3">
    <source>
        <dbReference type="Proteomes" id="UP001301152"/>
    </source>
</evidence>
<sequence>MLKLMRNFYAGGAFFLAATLLASPCVYAQGASTTEGESCNNQAFLARQQAYENGTVTADSPVHICGTVIGVKKRVQHTRSGRHGYFYVLIAPHVSIRIVSGLERMNAPSWPWVRKGDSVDIVGRYYYDSARSQGVDWTHHGTGREWHTPGYIIVNGKKYQ</sequence>
<keyword evidence="1" id="KW-0732">Signal</keyword>
<accession>A0ABT3QH54</accession>
<comment type="caution">
    <text evidence="2">The sequence shown here is derived from an EMBL/GenBank/DDBJ whole genome shotgun (WGS) entry which is preliminary data.</text>
</comment>
<evidence type="ECO:0000256" key="1">
    <source>
        <dbReference type="SAM" id="SignalP"/>
    </source>
</evidence>
<gene>
    <name evidence="2" type="ORF">OQ497_11755</name>
</gene>
<keyword evidence="3" id="KW-1185">Reference proteome</keyword>